<feature type="signal peptide" evidence="1">
    <location>
        <begin position="1"/>
        <end position="22"/>
    </location>
</feature>
<sequence>MWMPLPMKSVLLGTLLAGAAMAEGREQLAIRTLFLSEHPDASPQRVYVRGQVVTALRFDARVKPVRARLVGGDGRFEPVGIVGRTVVLEPRRDLDPDEAFSLLVTLADDREVPFLLRPPGRQARGSADQQLNVFEDRGSQDAVASALVDSEKENKALRAENERLHKEEVSEDHALAALLTAGAVAQTPFGVAAHFSGQDDGASLDATVFRGTGKAAVVFKVKNHHPVHSWSMKSVRLVGTSDARERAIAVRSSAAVLVPGTSGVIGLVVDGSAFLDSGTLTSLSLELYRQDGRLQAIVQLDPALIAK</sequence>
<reference evidence="2 3" key="1">
    <citation type="submission" date="2020-02" db="EMBL/GenBank/DDBJ databases">
        <authorList>
            <person name="Babadi Z.K."/>
            <person name="Risdian C."/>
            <person name="Ebrahimipour G.H."/>
            <person name="Wink J."/>
        </authorList>
    </citation>
    <scope>NUCLEOTIDE SEQUENCE [LARGE SCALE GENOMIC DNA]</scope>
    <source>
        <strain evidence="2 3">ZKHCc1 1396</strain>
    </source>
</reference>
<feature type="chain" id="PRO_5046501517" evidence="1">
    <location>
        <begin position="23"/>
        <end position="307"/>
    </location>
</feature>
<dbReference type="Proteomes" id="UP001516472">
    <property type="component" value="Unassembled WGS sequence"/>
</dbReference>
<organism evidence="2 3">
    <name type="scientific">Corallococcus soli</name>
    <dbReference type="NCBI Taxonomy" id="2710757"/>
    <lineage>
        <taxon>Bacteria</taxon>
        <taxon>Pseudomonadati</taxon>
        <taxon>Myxococcota</taxon>
        <taxon>Myxococcia</taxon>
        <taxon>Myxococcales</taxon>
        <taxon>Cystobacterineae</taxon>
        <taxon>Myxococcaceae</taxon>
        <taxon>Corallococcus</taxon>
    </lineage>
</organism>
<accession>A0ABR9PRN2</accession>
<keyword evidence="1" id="KW-0732">Signal</keyword>
<evidence type="ECO:0000313" key="3">
    <source>
        <dbReference type="Proteomes" id="UP001516472"/>
    </source>
</evidence>
<dbReference type="InterPro" id="IPR011754">
    <property type="entry name" value="Mxa_paralog_2268"/>
</dbReference>
<keyword evidence="3" id="KW-1185">Reference proteome</keyword>
<gene>
    <name evidence="2" type="ORF">G4177_20270</name>
</gene>
<evidence type="ECO:0000256" key="1">
    <source>
        <dbReference type="SAM" id="SignalP"/>
    </source>
</evidence>
<evidence type="ECO:0000313" key="2">
    <source>
        <dbReference type="EMBL" id="MBE4750509.1"/>
    </source>
</evidence>
<protein>
    <submittedName>
        <fullName evidence="2">DUF2381 family protein</fullName>
    </submittedName>
</protein>
<comment type="caution">
    <text evidence="2">The sequence shown here is derived from an EMBL/GenBank/DDBJ whole genome shotgun (WGS) entry which is preliminary data.</text>
</comment>
<name>A0ABR9PRN2_9BACT</name>
<dbReference type="EMBL" id="JAAIYO010000005">
    <property type="protein sequence ID" value="MBE4750509.1"/>
    <property type="molecule type" value="Genomic_DNA"/>
</dbReference>
<dbReference type="Pfam" id="PF09544">
    <property type="entry name" value="DUF2381"/>
    <property type="match status" value="1"/>
</dbReference>
<proteinExistence type="predicted"/>